<keyword evidence="1" id="KW-0472">Membrane</keyword>
<organism evidence="2 3">
    <name type="scientific">Streptococcus moroccensis</name>
    <dbReference type="NCBI Taxonomy" id="1451356"/>
    <lineage>
        <taxon>Bacteria</taxon>
        <taxon>Bacillati</taxon>
        <taxon>Bacillota</taxon>
        <taxon>Bacilli</taxon>
        <taxon>Lactobacillales</taxon>
        <taxon>Streptococcaceae</taxon>
        <taxon>Streptococcus</taxon>
    </lineage>
</organism>
<accession>A0ABT9YWX6</accession>
<keyword evidence="1" id="KW-0812">Transmembrane</keyword>
<dbReference type="Proteomes" id="UP001223079">
    <property type="component" value="Unassembled WGS sequence"/>
</dbReference>
<evidence type="ECO:0000313" key="3">
    <source>
        <dbReference type="Proteomes" id="UP001223079"/>
    </source>
</evidence>
<dbReference type="RefSeq" id="WP_307122705.1">
    <property type="nucleotide sequence ID" value="NZ_JAUSTM010000035.1"/>
</dbReference>
<name>A0ABT9YWX6_9STRE</name>
<proteinExistence type="predicted"/>
<evidence type="ECO:0008006" key="4">
    <source>
        <dbReference type="Google" id="ProtNLM"/>
    </source>
</evidence>
<keyword evidence="3" id="KW-1185">Reference proteome</keyword>
<protein>
    <recommendedName>
        <fullName evidence="4">Pore forming protein ebsA</fullName>
    </recommendedName>
</protein>
<dbReference type="Pfam" id="PF17255">
    <property type="entry name" value="EbsA"/>
    <property type="match status" value="1"/>
</dbReference>
<reference evidence="2 3" key="1">
    <citation type="submission" date="2023-07" db="EMBL/GenBank/DDBJ databases">
        <title>Genomic Encyclopedia of Type Strains, Phase IV (KMG-IV): sequencing the most valuable type-strain genomes for metagenomic binning, comparative biology and taxonomic classification.</title>
        <authorList>
            <person name="Goeker M."/>
        </authorList>
    </citation>
    <scope>NUCLEOTIDE SEQUENCE [LARGE SCALE GENOMIC DNA]</scope>
    <source>
        <strain evidence="2 3">DSM 105143</strain>
    </source>
</reference>
<dbReference type="EMBL" id="JAUSTM010000035">
    <property type="protein sequence ID" value="MDQ0223565.1"/>
    <property type="molecule type" value="Genomic_DNA"/>
</dbReference>
<evidence type="ECO:0000256" key="1">
    <source>
        <dbReference type="SAM" id="Phobius"/>
    </source>
</evidence>
<keyword evidence="1" id="KW-1133">Transmembrane helix</keyword>
<comment type="caution">
    <text evidence="2">The sequence shown here is derived from an EMBL/GenBank/DDBJ whole genome shotgun (WGS) entry which is preliminary data.</text>
</comment>
<evidence type="ECO:0000313" key="2">
    <source>
        <dbReference type="EMBL" id="MDQ0223565.1"/>
    </source>
</evidence>
<dbReference type="InterPro" id="IPR020215">
    <property type="entry name" value="EbsA-like"/>
</dbReference>
<feature type="transmembrane region" description="Helical" evidence="1">
    <location>
        <begin position="45"/>
        <end position="66"/>
    </location>
</feature>
<sequence length="164" mass="19469">MIKIFGKLRYHWQPELSWSIIYWSLVLTPFFIYLILLYERARVSIPYYLLMLGCAVLVFLGLQRYFVIESDGNLTIKSANPWKSHTIPIASISRIEVTYSSITIFSDKYPNGRDFHMRKWPKKYFVNAIALEESFKGEVELTDHLIKLDYFETYYSEQAKRSVK</sequence>
<gene>
    <name evidence="2" type="ORF">J2S23_002142</name>
</gene>
<feature type="transmembrane region" description="Helical" evidence="1">
    <location>
        <begin position="20"/>
        <end position="38"/>
    </location>
</feature>